<accession>A0ABY2B1V0</accession>
<organism evidence="1 2">
    <name type="scientific">Flavobacterium circumlabens</name>
    <dbReference type="NCBI Taxonomy" id="2133765"/>
    <lineage>
        <taxon>Bacteria</taxon>
        <taxon>Pseudomonadati</taxon>
        <taxon>Bacteroidota</taxon>
        <taxon>Flavobacteriia</taxon>
        <taxon>Flavobacteriales</taxon>
        <taxon>Flavobacteriaceae</taxon>
        <taxon>Flavobacterium</taxon>
    </lineage>
</organism>
<gene>
    <name evidence="1" type="ORF">EV142_102117</name>
</gene>
<proteinExistence type="predicted"/>
<comment type="caution">
    <text evidence="1">The sequence shown here is derived from an EMBL/GenBank/DDBJ whole genome shotgun (WGS) entry which is preliminary data.</text>
</comment>
<reference evidence="1 2" key="1">
    <citation type="journal article" date="2015" name="Stand. Genomic Sci.">
        <title>Genomic Encyclopedia of Bacterial and Archaeal Type Strains, Phase III: the genomes of soil and plant-associated and newly described type strains.</title>
        <authorList>
            <person name="Whitman W.B."/>
            <person name="Woyke T."/>
            <person name="Klenk H.P."/>
            <person name="Zhou Y."/>
            <person name="Lilburn T.G."/>
            <person name="Beck B.J."/>
            <person name="De Vos P."/>
            <person name="Vandamme P."/>
            <person name="Eisen J.A."/>
            <person name="Garrity G."/>
            <person name="Hugenholtz P."/>
            <person name="Kyrpides N.C."/>
        </authorList>
    </citation>
    <scope>NUCLEOTIDE SEQUENCE [LARGE SCALE GENOMIC DNA]</scope>
    <source>
        <strain evidence="1 2">P5626</strain>
    </source>
</reference>
<dbReference type="InterPro" id="IPR045864">
    <property type="entry name" value="aa-tRNA-synth_II/BPL/LPL"/>
</dbReference>
<evidence type="ECO:0000313" key="2">
    <source>
        <dbReference type="Proteomes" id="UP000295270"/>
    </source>
</evidence>
<dbReference type="Proteomes" id="UP000295270">
    <property type="component" value="Unassembled WGS sequence"/>
</dbReference>
<sequence length="68" mass="7750">MNNITPSINQKRTLKLYNSEGHPICLLKKVIQLYFKGFELFDSLSEVLTIFNNFGELIIPADHPANLS</sequence>
<keyword evidence="2" id="KW-1185">Reference proteome</keyword>
<name>A0ABY2B1V0_9FLAO</name>
<dbReference type="Gene3D" id="3.30.930.10">
    <property type="entry name" value="Bira Bifunctional Protein, Domain 2"/>
    <property type="match status" value="1"/>
</dbReference>
<protein>
    <submittedName>
        <fullName evidence="1">Uncharacterized protein</fullName>
    </submittedName>
</protein>
<evidence type="ECO:0000313" key="1">
    <source>
        <dbReference type="EMBL" id="TCN59499.1"/>
    </source>
</evidence>
<dbReference type="EMBL" id="SLWA01000002">
    <property type="protein sequence ID" value="TCN59499.1"/>
    <property type="molecule type" value="Genomic_DNA"/>
</dbReference>